<gene>
    <name evidence="1" type="ORF">MCHLDSM_04041</name>
</gene>
<reference evidence="1 2" key="1">
    <citation type="journal article" date="2015" name="Genome Biol. Evol.">
        <title>Characterization of Three Mycobacterium spp. with Potential Use in Bioremediation by Genome Sequencing and Comparative Genomics.</title>
        <authorList>
            <person name="Das S."/>
            <person name="Pettersson B.M."/>
            <person name="Behra P.R."/>
            <person name="Ramesh M."/>
            <person name="Dasgupta S."/>
            <person name="Bhattacharya A."/>
            <person name="Kirsebom L.A."/>
        </authorList>
    </citation>
    <scope>NUCLEOTIDE SEQUENCE [LARGE SCALE GENOMIC DNA]</scope>
    <source>
        <strain evidence="1 2">DSM 43826</strain>
    </source>
</reference>
<name>A0A0J6YGZ3_9MYCO</name>
<comment type="caution">
    <text evidence="1">The sequence shown here is derived from an EMBL/GenBank/DDBJ whole genome shotgun (WGS) entry which is preliminary data.</text>
</comment>
<keyword evidence="2" id="KW-1185">Reference proteome</keyword>
<accession>A0A0J6YGZ3</accession>
<dbReference type="AlphaFoldDB" id="A0A0J6YGZ3"/>
<sequence>MDGEIGYPAGTQDDDLVSVFSPAASRQTDVLCVGGDDELQIPADDASYLACASVESLHVVIGQHVMPFPRPQALSAILRRSVFSSSSNCS</sequence>
<dbReference type="EMBL" id="JYNL01000046">
    <property type="protein sequence ID" value="KMO72146.1"/>
    <property type="molecule type" value="Genomic_DNA"/>
</dbReference>
<evidence type="ECO:0000313" key="2">
    <source>
        <dbReference type="Proteomes" id="UP000036513"/>
    </source>
</evidence>
<dbReference type="Proteomes" id="UP000036513">
    <property type="component" value="Unassembled WGS sequence"/>
</dbReference>
<evidence type="ECO:0000313" key="1">
    <source>
        <dbReference type="EMBL" id="KMO72146.1"/>
    </source>
</evidence>
<proteinExistence type="predicted"/>
<organism evidence="1 2">
    <name type="scientific">Mycolicibacterium chlorophenolicum</name>
    <dbReference type="NCBI Taxonomy" id="37916"/>
    <lineage>
        <taxon>Bacteria</taxon>
        <taxon>Bacillati</taxon>
        <taxon>Actinomycetota</taxon>
        <taxon>Actinomycetes</taxon>
        <taxon>Mycobacteriales</taxon>
        <taxon>Mycobacteriaceae</taxon>
        <taxon>Mycolicibacterium</taxon>
    </lineage>
</organism>
<protein>
    <submittedName>
        <fullName evidence="1">Uncharacterized protein</fullName>
    </submittedName>
</protein>